<proteinExistence type="predicted"/>
<sequence length="183" mass="21685">MLAAYAAFTEFVYGPGAVSEFNVKRTEVKNLRHGTAELRDTLMYVRRLSGYNWIEALGLPVKNDTLQFNYRTKYERSLQRKIAWYGRRDQGFAVKKGINDLLGARLIVHGLRECEQEWAEHFKNDLGSLVSRVYIRDDDTYHALHVYIEDNNRHFPWEIQLWDFNDAETNYAAHDRHEQRKDE</sequence>
<dbReference type="AlphaFoldDB" id="A0A0R1U4B8"/>
<comment type="caution">
    <text evidence="1">The sequence shown here is derived from an EMBL/GenBank/DDBJ whole genome shotgun (WGS) entry which is preliminary data.</text>
</comment>
<dbReference type="RefSeq" id="WP_156302126.1">
    <property type="nucleotide sequence ID" value="NZ_AZFJ01000007.1"/>
</dbReference>
<evidence type="ECO:0000313" key="2">
    <source>
        <dbReference type="Proteomes" id="UP000051922"/>
    </source>
</evidence>
<dbReference type="PATRIC" id="fig|1423783.4.peg.297"/>
<gene>
    <name evidence="1" type="ORF">FC50_GL000286</name>
</gene>
<dbReference type="Gene3D" id="3.30.460.10">
    <property type="entry name" value="Beta Polymerase, domain 2"/>
    <property type="match status" value="1"/>
</dbReference>
<protein>
    <submittedName>
        <fullName evidence="1">Uncharacterized protein</fullName>
    </submittedName>
</protein>
<dbReference type="InterPro" id="IPR043519">
    <property type="entry name" value="NT_sf"/>
</dbReference>
<evidence type="ECO:0000313" key="1">
    <source>
        <dbReference type="EMBL" id="KRL88095.1"/>
    </source>
</evidence>
<organism evidence="1 2">
    <name type="scientific">Lacticaseibacillus pantheris DSM 15945 = JCM 12539 = NBRC 106106</name>
    <dbReference type="NCBI Taxonomy" id="1423783"/>
    <lineage>
        <taxon>Bacteria</taxon>
        <taxon>Bacillati</taxon>
        <taxon>Bacillota</taxon>
        <taxon>Bacilli</taxon>
        <taxon>Lactobacillales</taxon>
        <taxon>Lactobacillaceae</taxon>
        <taxon>Lacticaseibacillus</taxon>
    </lineage>
</organism>
<dbReference type="EMBL" id="AZFJ01000007">
    <property type="protein sequence ID" value="KRL88095.1"/>
    <property type="molecule type" value="Genomic_DNA"/>
</dbReference>
<accession>A0A0R1U4B8</accession>
<dbReference type="SUPFAM" id="SSF81301">
    <property type="entry name" value="Nucleotidyltransferase"/>
    <property type="match status" value="1"/>
</dbReference>
<dbReference type="STRING" id="1423783.FC50_GL000286"/>
<keyword evidence="2" id="KW-1185">Reference proteome</keyword>
<reference evidence="1 2" key="1">
    <citation type="journal article" date="2015" name="Genome Announc.">
        <title>Expanding the biotechnology potential of lactobacilli through comparative genomics of 213 strains and associated genera.</title>
        <authorList>
            <person name="Sun Z."/>
            <person name="Harris H.M."/>
            <person name="McCann A."/>
            <person name="Guo C."/>
            <person name="Argimon S."/>
            <person name="Zhang W."/>
            <person name="Yang X."/>
            <person name="Jeffery I.B."/>
            <person name="Cooney J.C."/>
            <person name="Kagawa T.F."/>
            <person name="Liu W."/>
            <person name="Song Y."/>
            <person name="Salvetti E."/>
            <person name="Wrobel A."/>
            <person name="Rasinkangas P."/>
            <person name="Parkhill J."/>
            <person name="Rea M.C."/>
            <person name="O'Sullivan O."/>
            <person name="Ritari J."/>
            <person name="Douillard F.P."/>
            <person name="Paul Ross R."/>
            <person name="Yang R."/>
            <person name="Briner A.E."/>
            <person name="Felis G.E."/>
            <person name="de Vos W.M."/>
            <person name="Barrangou R."/>
            <person name="Klaenhammer T.R."/>
            <person name="Caufield P.W."/>
            <person name="Cui Y."/>
            <person name="Zhang H."/>
            <person name="O'Toole P.W."/>
        </authorList>
    </citation>
    <scope>NUCLEOTIDE SEQUENCE [LARGE SCALE GENOMIC DNA]</scope>
    <source>
        <strain evidence="1 2">DSM 15945</strain>
    </source>
</reference>
<name>A0A0R1U4B8_9LACO</name>
<dbReference type="Proteomes" id="UP000051922">
    <property type="component" value="Unassembled WGS sequence"/>
</dbReference>